<name>A0A484ARG2_DRONA</name>
<dbReference type="GO" id="GO:0051603">
    <property type="term" value="P:proteolysis involved in protein catabolic process"/>
    <property type="evidence" value="ECO:0007669"/>
    <property type="project" value="InterPro"/>
</dbReference>
<evidence type="ECO:0000313" key="3">
    <source>
        <dbReference type="Proteomes" id="UP000295192"/>
    </source>
</evidence>
<dbReference type="PANTHER" id="PTHR11599">
    <property type="entry name" value="PROTEASOME SUBUNIT ALPHA/BETA"/>
    <property type="match status" value="1"/>
</dbReference>
<dbReference type="Pfam" id="PF00227">
    <property type="entry name" value="Proteasome"/>
    <property type="match status" value="1"/>
</dbReference>
<dbReference type="EMBL" id="LSRL02001204">
    <property type="protein sequence ID" value="TDG39257.1"/>
    <property type="molecule type" value="Genomic_DNA"/>
</dbReference>
<dbReference type="OMA" id="VVEDYGM"/>
<reference evidence="2 3" key="1">
    <citation type="journal article" date="2019" name="J. Hered.">
        <title>An Improved Genome Assembly for Drosophila navojoa, the Basal Species in the mojavensis Cluster.</title>
        <authorList>
            <person name="Vanderlinde T."/>
            <person name="Dupim E.G."/>
            <person name="Nazario-Yepiz N.O."/>
            <person name="Carvalho A.B."/>
        </authorList>
    </citation>
    <scope>NUCLEOTIDE SEQUENCE [LARGE SCALE GENOMIC DNA]</scope>
    <source>
        <strain evidence="2">Navoj_Jal97</strain>
        <tissue evidence="2">Whole organism</tissue>
    </source>
</reference>
<keyword evidence="3" id="KW-1185">Reference proteome</keyword>
<accession>A0A484ARG2</accession>
<evidence type="ECO:0008006" key="4">
    <source>
        <dbReference type="Google" id="ProtNLM"/>
    </source>
</evidence>
<evidence type="ECO:0000256" key="1">
    <source>
        <dbReference type="ARBA" id="ARBA00022942"/>
    </source>
</evidence>
<dbReference type="GO" id="GO:0005839">
    <property type="term" value="C:proteasome core complex"/>
    <property type="evidence" value="ECO:0007669"/>
    <property type="project" value="InterPro"/>
</dbReference>
<dbReference type="Proteomes" id="UP000295192">
    <property type="component" value="Unassembled WGS sequence"/>
</dbReference>
<sequence>MSSSGEFSQSVFSMCTFNPFGELLQVDYANNCARKGEPAVGVVTLDGVVLATQKRFKMKYAIGDSVEKVQQIGPTTGITFSGLFPDFRIVTKLFRKTVSEFELLHGGSWHMECLMQSLTASMQQLTQTTGVRPFGLFVLLAGWDDDEHGQLYFLDSAGSHTPYKACAAGRQMEERTLFLDKHFKKSMDAEDGVSLAVQALTGPKDLTPDQIEVAVVEDYGMYRIHEETIARYI</sequence>
<dbReference type="InterPro" id="IPR001353">
    <property type="entry name" value="Proteasome_sua/b"/>
</dbReference>
<protein>
    <recommendedName>
        <fullName evidence="4">Proteasome subunit beta</fullName>
    </recommendedName>
</protein>
<organism evidence="2 3">
    <name type="scientific">Drosophila navojoa</name>
    <name type="common">Fruit fly</name>
    <dbReference type="NCBI Taxonomy" id="7232"/>
    <lineage>
        <taxon>Eukaryota</taxon>
        <taxon>Metazoa</taxon>
        <taxon>Ecdysozoa</taxon>
        <taxon>Arthropoda</taxon>
        <taxon>Hexapoda</taxon>
        <taxon>Insecta</taxon>
        <taxon>Pterygota</taxon>
        <taxon>Neoptera</taxon>
        <taxon>Endopterygota</taxon>
        <taxon>Diptera</taxon>
        <taxon>Brachycera</taxon>
        <taxon>Muscomorpha</taxon>
        <taxon>Ephydroidea</taxon>
        <taxon>Drosophilidae</taxon>
        <taxon>Drosophila</taxon>
    </lineage>
</organism>
<gene>
    <name evidence="2" type="ORF">AWZ03_014320</name>
</gene>
<dbReference type="InterPro" id="IPR029055">
    <property type="entry name" value="Ntn_hydrolases_N"/>
</dbReference>
<proteinExistence type="predicted"/>
<dbReference type="AlphaFoldDB" id="A0A484ARG2"/>
<dbReference type="Gene3D" id="3.60.20.10">
    <property type="entry name" value="Glutamine Phosphoribosylpyrophosphate, subunit 1, domain 1"/>
    <property type="match status" value="1"/>
</dbReference>
<dbReference type="InterPro" id="IPR050115">
    <property type="entry name" value="Proteasome_alpha"/>
</dbReference>
<comment type="caution">
    <text evidence="2">The sequence shown here is derived from an EMBL/GenBank/DDBJ whole genome shotgun (WGS) entry which is preliminary data.</text>
</comment>
<dbReference type="OrthoDB" id="431557at2759"/>
<dbReference type="STRING" id="7232.A0A484ARG2"/>
<keyword evidence="1" id="KW-0647">Proteasome</keyword>
<dbReference type="SUPFAM" id="SSF56235">
    <property type="entry name" value="N-terminal nucleophile aminohydrolases (Ntn hydrolases)"/>
    <property type="match status" value="1"/>
</dbReference>
<evidence type="ECO:0000313" key="2">
    <source>
        <dbReference type="EMBL" id="TDG39257.1"/>
    </source>
</evidence>